<dbReference type="Proteomes" id="UP001219525">
    <property type="component" value="Unassembled WGS sequence"/>
</dbReference>
<name>A0AAD6V4G3_9AGAR</name>
<gene>
    <name evidence="1" type="ORF">GGX14DRAFT_402956</name>
</gene>
<sequence>MSKKAIEELYEAMMGMPSRHRSHACYANRYNGYKDCREAAGISIILLGSVWETWLAPEQPQRNDEARPAGRHNRIGQIRFYTYEYEVTVKPVTNHNDHALLRASRLVEGTRRNTKGK</sequence>
<dbReference type="AlphaFoldDB" id="A0AAD6V4G3"/>
<keyword evidence="2" id="KW-1185">Reference proteome</keyword>
<accession>A0AAD6V4G3</accession>
<dbReference type="EMBL" id="JARJCW010000080">
    <property type="protein sequence ID" value="KAJ7197053.1"/>
    <property type="molecule type" value="Genomic_DNA"/>
</dbReference>
<reference evidence="1" key="1">
    <citation type="submission" date="2023-03" db="EMBL/GenBank/DDBJ databases">
        <title>Massive genome expansion in bonnet fungi (Mycena s.s.) driven by repeated elements and novel gene families across ecological guilds.</title>
        <authorList>
            <consortium name="Lawrence Berkeley National Laboratory"/>
            <person name="Harder C.B."/>
            <person name="Miyauchi S."/>
            <person name="Viragh M."/>
            <person name="Kuo A."/>
            <person name="Thoen E."/>
            <person name="Andreopoulos B."/>
            <person name="Lu D."/>
            <person name="Skrede I."/>
            <person name="Drula E."/>
            <person name="Henrissat B."/>
            <person name="Morin E."/>
            <person name="Kohler A."/>
            <person name="Barry K."/>
            <person name="LaButti K."/>
            <person name="Morin E."/>
            <person name="Salamov A."/>
            <person name="Lipzen A."/>
            <person name="Mereny Z."/>
            <person name="Hegedus B."/>
            <person name="Baldrian P."/>
            <person name="Stursova M."/>
            <person name="Weitz H."/>
            <person name="Taylor A."/>
            <person name="Grigoriev I.V."/>
            <person name="Nagy L.G."/>
            <person name="Martin F."/>
            <person name="Kauserud H."/>
        </authorList>
    </citation>
    <scope>NUCLEOTIDE SEQUENCE</scope>
    <source>
        <strain evidence="1">9144</strain>
    </source>
</reference>
<proteinExistence type="predicted"/>
<comment type="caution">
    <text evidence="1">The sequence shown here is derived from an EMBL/GenBank/DDBJ whole genome shotgun (WGS) entry which is preliminary data.</text>
</comment>
<evidence type="ECO:0000313" key="2">
    <source>
        <dbReference type="Proteomes" id="UP001219525"/>
    </source>
</evidence>
<organism evidence="1 2">
    <name type="scientific">Mycena pura</name>
    <dbReference type="NCBI Taxonomy" id="153505"/>
    <lineage>
        <taxon>Eukaryota</taxon>
        <taxon>Fungi</taxon>
        <taxon>Dikarya</taxon>
        <taxon>Basidiomycota</taxon>
        <taxon>Agaricomycotina</taxon>
        <taxon>Agaricomycetes</taxon>
        <taxon>Agaricomycetidae</taxon>
        <taxon>Agaricales</taxon>
        <taxon>Marasmiineae</taxon>
        <taxon>Mycenaceae</taxon>
        <taxon>Mycena</taxon>
    </lineage>
</organism>
<protein>
    <submittedName>
        <fullName evidence="1">Uncharacterized protein</fullName>
    </submittedName>
</protein>
<evidence type="ECO:0000313" key="1">
    <source>
        <dbReference type="EMBL" id="KAJ7197053.1"/>
    </source>
</evidence>